<comment type="catalytic activity">
    <reaction evidence="9">
        <text>acetate + ATP = acetyl phosphate + ADP</text>
        <dbReference type="Rhea" id="RHEA:11352"/>
        <dbReference type="ChEBI" id="CHEBI:22191"/>
        <dbReference type="ChEBI" id="CHEBI:30089"/>
        <dbReference type="ChEBI" id="CHEBI:30616"/>
        <dbReference type="ChEBI" id="CHEBI:456216"/>
        <dbReference type="EC" id="2.7.2.1"/>
    </reaction>
</comment>
<comment type="similarity">
    <text evidence="1 9 10">Belongs to the acetokinase family.</text>
</comment>
<dbReference type="NCBIfam" id="TIGR00016">
    <property type="entry name" value="ackA"/>
    <property type="match status" value="1"/>
</dbReference>
<dbReference type="GO" id="GO:0000287">
    <property type="term" value="F:magnesium ion binding"/>
    <property type="evidence" value="ECO:0007669"/>
    <property type="project" value="UniProtKB-UniRule"/>
</dbReference>
<feature type="site" description="Transition state stabilizer" evidence="9">
    <location>
        <position position="189"/>
    </location>
</feature>
<dbReference type="OrthoDB" id="9802453at2"/>
<feature type="binding site" evidence="9">
    <location>
        <position position="101"/>
    </location>
    <ligand>
        <name>substrate</name>
    </ligand>
</feature>
<proteinExistence type="inferred from homology"/>
<dbReference type="EMBL" id="FMVW01000001">
    <property type="protein sequence ID" value="SCZ22680.1"/>
    <property type="molecule type" value="Genomic_DNA"/>
</dbReference>
<protein>
    <recommendedName>
        <fullName evidence="9">Acetate kinase</fullName>
        <ecNumber evidence="9">2.7.2.1</ecNumber>
    </recommendedName>
    <alternativeName>
        <fullName evidence="9">Acetokinase</fullName>
    </alternativeName>
</protein>
<sequence length="404" mass="43364">MDPRLSHDGALLVLNSGSSSIKFTVFQVADAGKDISPLFSGQVTGIGTAAEFSVKDVSGVSLARESWAERDTGGVAPLLRDLIAWIRTRLPDLPLLAAGHRVVHGGAGFHHPVRVTNRVLDELESLIPLAPLHQPQNVSAIRVLAESFDGLPQIACFDTAFHHSQPFVAKTYGLPRQLSEKGVQRYGFHGLSYEFIAQRLRETVPEVAEGRVVVAHLGNGSSLCGLKDGRSIDTTMGFSALEGVPMGTRSGSLDPGILIYLMREMGMDADALEHLLYQESGLLGVSGISNDMRVLLESDRPEAKEAVDLFCYHVAKEIGGLSCALGGLDALVFTAGIGEHSAPVRSRVCSYLRFLGITLDEDANDRGDTAIAADGSLPVYIIPTNEEFMIARHAVDLMNLRNAA</sequence>
<evidence type="ECO:0000313" key="12">
    <source>
        <dbReference type="Proteomes" id="UP000199347"/>
    </source>
</evidence>
<dbReference type="SUPFAM" id="SSF53067">
    <property type="entry name" value="Actin-like ATPase domain"/>
    <property type="match status" value="2"/>
</dbReference>
<comment type="function">
    <text evidence="9">Catalyzes the formation of acetyl phosphate from acetate and ATP. Can also catalyze the reverse reaction.</text>
</comment>
<dbReference type="InterPro" id="IPR023865">
    <property type="entry name" value="Aliphatic_acid_kinase_CS"/>
</dbReference>
<evidence type="ECO:0000256" key="5">
    <source>
        <dbReference type="ARBA" id="ARBA00022741"/>
    </source>
</evidence>
<dbReference type="Gene3D" id="3.30.420.40">
    <property type="match status" value="2"/>
</dbReference>
<keyword evidence="12" id="KW-1185">Reference proteome</keyword>
<keyword evidence="3 9" id="KW-0808">Transferase</keyword>
<dbReference type="PANTHER" id="PTHR21060">
    <property type="entry name" value="ACETATE KINASE"/>
    <property type="match status" value="1"/>
</dbReference>
<name>A0A1G5ME47_AFIMA</name>
<evidence type="ECO:0000256" key="9">
    <source>
        <dbReference type="HAMAP-Rule" id="MF_00020"/>
    </source>
</evidence>
<gene>
    <name evidence="9" type="primary">ackA</name>
    <name evidence="11" type="ORF">SAMN03080610_00444</name>
</gene>
<dbReference type="HAMAP" id="MF_00020">
    <property type="entry name" value="Acetate_kinase"/>
    <property type="match status" value="1"/>
</dbReference>
<keyword evidence="6 9" id="KW-0418">Kinase</keyword>
<evidence type="ECO:0000313" key="11">
    <source>
        <dbReference type="EMBL" id="SCZ22680.1"/>
    </source>
</evidence>
<evidence type="ECO:0000256" key="6">
    <source>
        <dbReference type="ARBA" id="ARBA00022777"/>
    </source>
</evidence>
<feature type="binding site" evidence="9">
    <location>
        <position position="22"/>
    </location>
    <ligand>
        <name>ATP</name>
        <dbReference type="ChEBI" id="CHEBI:30616"/>
    </ligand>
</feature>
<feature type="site" description="Transition state stabilizer" evidence="9">
    <location>
        <position position="249"/>
    </location>
</feature>
<dbReference type="GO" id="GO:0005829">
    <property type="term" value="C:cytosol"/>
    <property type="evidence" value="ECO:0007669"/>
    <property type="project" value="TreeGrafter"/>
</dbReference>
<keyword evidence="4 9" id="KW-0479">Metal-binding</keyword>
<dbReference type="InterPro" id="IPR000890">
    <property type="entry name" value="Aliphatic_acid_kin_short-chain"/>
</dbReference>
<keyword evidence="2 9" id="KW-0963">Cytoplasm</keyword>
<dbReference type="GO" id="GO:0008776">
    <property type="term" value="F:acetate kinase activity"/>
    <property type="evidence" value="ECO:0007669"/>
    <property type="project" value="UniProtKB-UniRule"/>
</dbReference>
<dbReference type="PANTHER" id="PTHR21060:SF21">
    <property type="entry name" value="ACETATE KINASE"/>
    <property type="match status" value="1"/>
</dbReference>
<comment type="pathway">
    <text evidence="9">Metabolic intermediate biosynthesis; acetyl-CoA biosynthesis; acetyl-CoA from acetate: step 1/2.</text>
</comment>
<dbReference type="UniPathway" id="UPA00340">
    <property type="reaction ID" value="UER00458"/>
</dbReference>
<keyword evidence="7 9" id="KW-0067">ATP-binding</keyword>
<feature type="binding site" evidence="9">
    <location>
        <position position="386"/>
    </location>
    <ligand>
        <name>Mg(2+)</name>
        <dbReference type="ChEBI" id="CHEBI:18420"/>
    </ligand>
</feature>
<organism evidence="11 12">
    <name type="scientific">Afifella marina DSM 2698</name>
    <dbReference type="NCBI Taxonomy" id="1120955"/>
    <lineage>
        <taxon>Bacteria</taxon>
        <taxon>Pseudomonadati</taxon>
        <taxon>Pseudomonadota</taxon>
        <taxon>Alphaproteobacteria</taxon>
        <taxon>Hyphomicrobiales</taxon>
        <taxon>Afifellaceae</taxon>
        <taxon>Afifella</taxon>
    </lineage>
</organism>
<feature type="binding site" evidence="9">
    <location>
        <begin position="291"/>
        <end position="293"/>
    </location>
    <ligand>
        <name>ATP</name>
        <dbReference type="ChEBI" id="CHEBI:30616"/>
    </ligand>
</feature>
<evidence type="ECO:0000256" key="1">
    <source>
        <dbReference type="ARBA" id="ARBA00008748"/>
    </source>
</evidence>
<comment type="cofactor">
    <cofactor evidence="9">
        <name>Mg(2+)</name>
        <dbReference type="ChEBI" id="CHEBI:18420"/>
    </cofactor>
    <cofactor evidence="9">
        <name>Mn(2+)</name>
        <dbReference type="ChEBI" id="CHEBI:29035"/>
    </cofactor>
    <text evidence="9">Mg(2+). Can also accept Mn(2+).</text>
</comment>
<feature type="binding site" evidence="9">
    <location>
        <begin position="336"/>
        <end position="340"/>
    </location>
    <ligand>
        <name>ATP</name>
        <dbReference type="ChEBI" id="CHEBI:30616"/>
    </ligand>
</feature>
<feature type="binding site" evidence="9">
    <location>
        <position position="15"/>
    </location>
    <ligand>
        <name>Mg(2+)</name>
        <dbReference type="ChEBI" id="CHEBI:18420"/>
    </ligand>
</feature>
<dbReference type="Proteomes" id="UP000199347">
    <property type="component" value="Unassembled WGS sequence"/>
</dbReference>
<evidence type="ECO:0000256" key="8">
    <source>
        <dbReference type="ARBA" id="ARBA00022842"/>
    </source>
</evidence>
<dbReference type="GO" id="GO:0005524">
    <property type="term" value="F:ATP binding"/>
    <property type="evidence" value="ECO:0007669"/>
    <property type="project" value="UniProtKB-KW"/>
</dbReference>
<comment type="subcellular location">
    <subcellularLocation>
        <location evidence="9">Cytoplasm</location>
    </subcellularLocation>
</comment>
<evidence type="ECO:0000256" key="3">
    <source>
        <dbReference type="ARBA" id="ARBA00022679"/>
    </source>
</evidence>
<dbReference type="PROSITE" id="PS01075">
    <property type="entry name" value="ACETATE_KINASE_1"/>
    <property type="match status" value="1"/>
</dbReference>
<reference evidence="11 12" key="1">
    <citation type="submission" date="2016-10" db="EMBL/GenBank/DDBJ databases">
        <authorList>
            <person name="de Groot N.N."/>
        </authorList>
    </citation>
    <scope>NUCLEOTIDE SEQUENCE [LARGE SCALE GENOMIC DNA]</scope>
    <source>
        <strain evidence="11 12">DSM 2698</strain>
    </source>
</reference>
<keyword evidence="5 9" id="KW-0547">Nucleotide-binding</keyword>
<dbReference type="PRINTS" id="PR00471">
    <property type="entry name" value="ACETATEKNASE"/>
</dbReference>
<evidence type="ECO:0000256" key="7">
    <source>
        <dbReference type="ARBA" id="ARBA00022840"/>
    </source>
</evidence>
<dbReference type="GO" id="GO:0006083">
    <property type="term" value="P:acetate metabolic process"/>
    <property type="evidence" value="ECO:0007669"/>
    <property type="project" value="TreeGrafter"/>
</dbReference>
<accession>A0A1G5ME47</accession>
<evidence type="ECO:0000256" key="10">
    <source>
        <dbReference type="RuleBase" id="RU003835"/>
    </source>
</evidence>
<dbReference type="InterPro" id="IPR004372">
    <property type="entry name" value="Ac/propionate_kinase"/>
</dbReference>
<dbReference type="STRING" id="1120955.SAMN03080610_00444"/>
<comment type="subunit">
    <text evidence="9">Homodimer.</text>
</comment>
<dbReference type="InterPro" id="IPR043129">
    <property type="entry name" value="ATPase_NBD"/>
</dbReference>
<dbReference type="EC" id="2.7.2.1" evidence="9"/>
<dbReference type="RefSeq" id="WP_092809244.1">
    <property type="nucleotide sequence ID" value="NZ_FMVW01000001.1"/>
</dbReference>
<dbReference type="AlphaFoldDB" id="A0A1G5ME47"/>
<evidence type="ECO:0000256" key="2">
    <source>
        <dbReference type="ARBA" id="ARBA00022490"/>
    </source>
</evidence>
<dbReference type="PIRSF" id="PIRSF000722">
    <property type="entry name" value="Acetate_prop_kin"/>
    <property type="match status" value="1"/>
</dbReference>
<dbReference type="GO" id="GO:0006085">
    <property type="term" value="P:acetyl-CoA biosynthetic process"/>
    <property type="evidence" value="ECO:0007669"/>
    <property type="project" value="UniProtKB-UniRule"/>
</dbReference>
<dbReference type="Pfam" id="PF00871">
    <property type="entry name" value="Acetate_kinase"/>
    <property type="match status" value="1"/>
</dbReference>
<keyword evidence="8 9" id="KW-0460">Magnesium</keyword>
<feature type="active site" description="Proton donor/acceptor" evidence="9">
    <location>
        <position position="158"/>
    </location>
</feature>
<evidence type="ECO:0000256" key="4">
    <source>
        <dbReference type="ARBA" id="ARBA00022723"/>
    </source>
</evidence>
<feature type="binding site" evidence="9">
    <location>
        <begin position="216"/>
        <end position="220"/>
    </location>
    <ligand>
        <name>ATP</name>
        <dbReference type="ChEBI" id="CHEBI:30616"/>
    </ligand>
</feature>